<proteinExistence type="predicted"/>
<feature type="region of interest" description="Disordered" evidence="1">
    <location>
        <begin position="122"/>
        <end position="160"/>
    </location>
</feature>
<dbReference type="EMBL" id="CM007384">
    <property type="protein sequence ID" value="ONK73156.1"/>
    <property type="molecule type" value="Genomic_DNA"/>
</dbReference>
<evidence type="ECO:0000256" key="1">
    <source>
        <dbReference type="SAM" id="MobiDB-lite"/>
    </source>
</evidence>
<reference evidence="2" key="1">
    <citation type="submission" date="2016-10" db="EMBL/GenBank/DDBJ databases">
        <title>The evolution of sex chromosomes in Asparagus.</title>
        <authorList>
            <person name="Leebens-Mack J."/>
            <person name="Bowers J."/>
            <person name="Harkess A."/>
            <person name="Ayyampalayam S."/>
        </authorList>
    </citation>
    <scope>NUCLEOTIDE SEQUENCE [LARGE SCALE GENOMIC DNA]</scope>
    <source>
        <tissue evidence="2">Spear</tissue>
    </source>
</reference>
<dbReference type="AlphaFoldDB" id="A0A5P1F436"/>
<dbReference type="EMBL" id="CM007381">
    <property type="protein sequence ID" value="ONK81146.1"/>
    <property type="molecule type" value="Genomic_DNA"/>
</dbReference>
<dbReference type="Proteomes" id="UP000243459">
    <property type="component" value="Chromosome 4"/>
</dbReference>
<evidence type="ECO:0000313" key="4">
    <source>
        <dbReference type="Proteomes" id="UP000243459"/>
    </source>
</evidence>
<sequence>MTKIENEKELEAGQSVAYLDAVDSEIEKLMMEDFANGAKEASKTESNKLLEELKMDDVDTDSFEIQLNALEPNEEEKDDGNDARLEEAVFEISLQTDYTSNLMPENLSKNIEVETAPVMESAKVSDISAADNESEEATEYAELGDQKKERIFQTEKARGE</sequence>
<evidence type="ECO:0000313" key="3">
    <source>
        <dbReference type="EMBL" id="ONK81146.1"/>
    </source>
</evidence>
<protein>
    <submittedName>
        <fullName evidence="2">Uncharacterized protein</fullName>
    </submittedName>
</protein>
<feature type="compositionally biased region" description="Basic and acidic residues" evidence="1">
    <location>
        <begin position="144"/>
        <end position="160"/>
    </location>
</feature>
<evidence type="ECO:0000313" key="2">
    <source>
        <dbReference type="EMBL" id="ONK73156.1"/>
    </source>
</evidence>
<accession>A0A5P1F436</accession>
<dbReference type="Gramene" id="ONK73156">
    <property type="protein sequence ID" value="ONK73156"/>
    <property type="gene ID" value="A4U43_C04F27850"/>
</dbReference>
<name>A0A5P1F436_ASPOF</name>
<keyword evidence="4" id="KW-1185">Reference proteome</keyword>
<organism evidence="2 4">
    <name type="scientific">Asparagus officinalis</name>
    <name type="common">Garden asparagus</name>
    <dbReference type="NCBI Taxonomy" id="4686"/>
    <lineage>
        <taxon>Eukaryota</taxon>
        <taxon>Viridiplantae</taxon>
        <taxon>Streptophyta</taxon>
        <taxon>Embryophyta</taxon>
        <taxon>Tracheophyta</taxon>
        <taxon>Spermatophyta</taxon>
        <taxon>Magnoliopsida</taxon>
        <taxon>Liliopsida</taxon>
        <taxon>Asparagales</taxon>
        <taxon>Asparagaceae</taxon>
        <taxon>Asparagoideae</taxon>
        <taxon>Asparagus</taxon>
    </lineage>
</organism>
<gene>
    <name evidence="3" type="ORF">A4U43_C01F25780</name>
    <name evidence="2" type="ORF">A4U43_C04F27850</name>
</gene>
<dbReference type="Gramene" id="ONK81146">
    <property type="protein sequence ID" value="ONK81146"/>
    <property type="gene ID" value="A4U43_C01F25780"/>
</dbReference>
<dbReference type="OrthoDB" id="756051at2759"/>
<reference evidence="4" key="2">
    <citation type="journal article" date="2017" name="Nat. Commun.">
        <title>The asparagus genome sheds light on the origin and evolution of a young Y chromosome.</title>
        <authorList>
            <person name="Harkess A."/>
            <person name="Zhou J."/>
            <person name="Xu C."/>
            <person name="Bowers J.E."/>
            <person name="Van der Hulst R."/>
            <person name="Ayyampalayam S."/>
            <person name="Mercati F."/>
            <person name="Riccardi P."/>
            <person name="McKain M.R."/>
            <person name="Kakrana A."/>
            <person name="Tang H."/>
            <person name="Ray J."/>
            <person name="Groenendijk J."/>
            <person name="Arikit S."/>
            <person name="Mathioni S.M."/>
            <person name="Nakano M."/>
            <person name="Shan H."/>
            <person name="Telgmann-Rauber A."/>
            <person name="Kanno A."/>
            <person name="Yue Z."/>
            <person name="Chen H."/>
            <person name="Li W."/>
            <person name="Chen Y."/>
            <person name="Xu X."/>
            <person name="Zhang Y."/>
            <person name="Luo S."/>
            <person name="Chen H."/>
            <person name="Gao J."/>
            <person name="Mao Z."/>
            <person name="Pires J.C."/>
            <person name="Luo M."/>
            <person name="Kudrna D."/>
            <person name="Wing R.A."/>
            <person name="Meyers B.C."/>
            <person name="Yi K."/>
            <person name="Kong H."/>
            <person name="Lavrijsen P."/>
            <person name="Sunseri F."/>
            <person name="Falavigna A."/>
            <person name="Ye Y."/>
            <person name="Leebens-Mack J.H."/>
            <person name="Chen G."/>
        </authorList>
    </citation>
    <scope>NUCLEOTIDE SEQUENCE [LARGE SCALE GENOMIC DNA]</scope>
    <source>
        <strain evidence="4">cv. DH0086</strain>
    </source>
</reference>
<dbReference type="Proteomes" id="UP000243459">
    <property type="component" value="Chromosome 1"/>
</dbReference>